<feature type="transmembrane region" description="Helical" evidence="6">
    <location>
        <begin position="388"/>
        <end position="407"/>
    </location>
</feature>
<protein>
    <submittedName>
        <fullName evidence="7">MATE efflux family protein</fullName>
    </submittedName>
</protein>
<keyword evidence="5 6" id="KW-0472">Membrane</keyword>
<keyword evidence="2" id="KW-1003">Cell membrane</keyword>
<gene>
    <name evidence="7" type="ORF">HMPREF1866_00043</name>
</gene>
<keyword evidence="4 6" id="KW-1133">Transmembrane helix</keyword>
<dbReference type="InterPro" id="IPR002528">
    <property type="entry name" value="MATE_fam"/>
</dbReference>
<name>A0A134A0Q8_9FIRM</name>
<feature type="transmembrane region" description="Helical" evidence="6">
    <location>
        <begin position="311"/>
        <end position="335"/>
    </location>
</feature>
<feature type="transmembrane region" description="Helical" evidence="6">
    <location>
        <begin position="355"/>
        <end position="376"/>
    </location>
</feature>
<feature type="transmembrane region" description="Helical" evidence="6">
    <location>
        <begin position="12"/>
        <end position="32"/>
    </location>
</feature>
<evidence type="ECO:0000256" key="3">
    <source>
        <dbReference type="ARBA" id="ARBA00022692"/>
    </source>
</evidence>
<dbReference type="Pfam" id="PF01554">
    <property type="entry name" value="MatE"/>
    <property type="match status" value="2"/>
</dbReference>
<feature type="transmembrane region" description="Helical" evidence="6">
    <location>
        <begin position="232"/>
        <end position="258"/>
    </location>
</feature>
<keyword evidence="8" id="KW-1185">Reference proteome</keyword>
<keyword evidence="3 6" id="KW-0812">Transmembrane</keyword>
<comment type="subcellular location">
    <subcellularLocation>
        <location evidence="1">Cell membrane</location>
        <topology evidence="1">Multi-pass membrane protein</topology>
    </subcellularLocation>
</comment>
<feature type="transmembrane region" description="Helical" evidence="6">
    <location>
        <begin position="164"/>
        <end position="182"/>
    </location>
</feature>
<dbReference type="GO" id="GO:0005886">
    <property type="term" value="C:plasma membrane"/>
    <property type="evidence" value="ECO:0007669"/>
    <property type="project" value="UniProtKB-SubCell"/>
</dbReference>
<dbReference type="GO" id="GO:0015297">
    <property type="term" value="F:antiporter activity"/>
    <property type="evidence" value="ECO:0007669"/>
    <property type="project" value="InterPro"/>
</dbReference>
<feature type="transmembrane region" description="Helical" evidence="6">
    <location>
        <begin position="52"/>
        <end position="77"/>
    </location>
</feature>
<dbReference type="NCBIfam" id="TIGR00797">
    <property type="entry name" value="matE"/>
    <property type="match status" value="1"/>
</dbReference>
<sequence>MTGESFMIEKKLRGYILPNILATTGTSCYVLADTLFISLAEGANGITGLNLVLPIFAITYSIGAMIGIGSATKYALLKSLGEKEEADKYFSNSFIFALICSLFFLMLGIFVPDVVLRLMGADDVIEAVTHSYMRVILCFSPFFMLNFTFTAFVRNDNAPKTAMAATLLSGVFNIIFDYILMFPLGLGMLGAALATGFSPIVSMCICMTHYLSKKNSIRFEFVMPSIKRFISACSLGIVAFVGEISNGIITIVFNFILLNLVGNIAVAAYGVIANTALVGVAMLNGVSQGLQPVASETYGKAEKKDLHKVHIYSLIAAMIIALTLVVSVLIFAPFIIDAFNSEKSDILANYAIPGIRIYFIGFIPAAFNIITAGFYSATGRGKESSLIAISRGIVAIIVFALILPGIFGITGVWSSFFAAEMFTAILCLILMRKSF</sequence>
<organism evidence="7 8">
    <name type="scientific">Lachnoanaerobaculum saburreum</name>
    <dbReference type="NCBI Taxonomy" id="467210"/>
    <lineage>
        <taxon>Bacteria</taxon>
        <taxon>Bacillati</taxon>
        <taxon>Bacillota</taxon>
        <taxon>Clostridia</taxon>
        <taxon>Lachnospirales</taxon>
        <taxon>Lachnospiraceae</taxon>
        <taxon>Lachnoanaerobaculum</taxon>
    </lineage>
</organism>
<dbReference type="PANTHER" id="PTHR43823">
    <property type="entry name" value="SPORULATION PROTEIN YKVU"/>
    <property type="match status" value="1"/>
</dbReference>
<dbReference type="PANTHER" id="PTHR43823:SF3">
    <property type="entry name" value="MULTIDRUG EXPORT PROTEIN MEPA"/>
    <property type="match status" value="1"/>
</dbReference>
<evidence type="ECO:0000256" key="1">
    <source>
        <dbReference type="ARBA" id="ARBA00004651"/>
    </source>
</evidence>
<proteinExistence type="predicted"/>
<dbReference type="Proteomes" id="UP000070394">
    <property type="component" value="Unassembled WGS sequence"/>
</dbReference>
<comment type="caution">
    <text evidence="7">The sequence shown here is derived from an EMBL/GenBank/DDBJ whole genome shotgun (WGS) entry which is preliminary data.</text>
</comment>
<dbReference type="PATRIC" id="fig|467210.3.peg.43"/>
<feature type="transmembrane region" description="Helical" evidence="6">
    <location>
        <begin position="264"/>
        <end position="290"/>
    </location>
</feature>
<feature type="transmembrane region" description="Helical" evidence="6">
    <location>
        <begin position="413"/>
        <end position="431"/>
    </location>
</feature>
<evidence type="ECO:0000313" key="7">
    <source>
        <dbReference type="EMBL" id="KXB61269.1"/>
    </source>
</evidence>
<dbReference type="GO" id="GO:0042910">
    <property type="term" value="F:xenobiotic transmembrane transporter activity"/>
    <property type="evidence" value="ECO:0007669"/>
    <property type="project" value="InterPro"/>
</dbReference>
<feature type="transmembrane region" description="Helical" evidence="6">
    <location>
        <begin position="188"/>
        <end position="211"/>
    </location>
</feature>
<evidence type="ECO:0000313" key="8">
    <source>
        <dbReference type="Proteomes" id="UP000070394"/>
    </source>
</evidence>
<feature type="transmembrane region" description="Helical" evidence="6">
    <location>
        <begin position="131"/>
        <end position="152"/>
    </location>
</feature>
<dbReference type="EMBL" id="LSDA01000001">
    <property type="protein sequence ID" value="KXB61269.1"/>
    <property type="molecule type" value="Genomic_DNA"/>
</dbReference>
<dbReference type="STRING" id="467210.HMPREF1866_00043"/>
<feature type="transmembrane region" description="Helical" evidence="6">
    <location>
        <begin position="89"/>
        <end position="111"/>
    </location>
</feature>
<evidence type="ECO:0000256" key="4">
    <source>
        <dbReference type="ARBA" id="ARBA00022989"/>
    </source>
</evidence>
<dbReference type="InterPro" id="IPR051327">
    <property type="entry name" value="MATE_MepA_subfamily"/>
</dbReference>
<accession>A0A134A0Q8</accession>
<evidence type="ECO:0000256" key="2">
    <source>
        <dbReference type="ARBA" id="ARBA00022475"/>
    </source>
</evidence>
<evidence type="ECO:0000256" key="5">
    <source>
        <dbReference type="ARBA" id="ARBA00023136"/>
    </source>
</evidence>
<evidence type="ECO:0000256" key="6">
    <source>
        <dbReference type="SAM" id="Phobius"/>
    </source>
</evidence>
<reference evidence="8" key="1">
    <citation type="submission" date="2016-01" db="EMBL/GenBank/DDBJ databases">
        <authorList>
            <person name="Mitreva M."/>
            <person name="Pepin K.H."/>
            <person name="Mihindukulasuriya K.A."/>
            <person name="Fulton R."/>
            <person name="Fronick C."/>
            <person name="O'Laughlin M."/>
            <person name="Miner T."/>
            <person name="Herter B."/>
            <person name="Rosa B.A."/>
            <person name="Cordes M."/>
            <person name="Tomlinson C."/>
            <person name="Wollam A."/>
            <person name="Palsikar V.B."/>
            <person name="Mardis E.R."/>
            <person name="Wilson R.K."/>
        </authorList>
    </citation>
    <scope>NUCLEOTIDE SEQUENCE [LARGE SCALE GENOMIC DNA]</scope>
    <source>
        <strain evidence="8">DNF00896</strain>
    </source>
</reference>
<dbReference type="AlphaFoldDB" id="A0A134A0Q8"/>